<evidence type="ECO:0000256" key="2">
    <source>
        <dbReference type="SAM" id="SignalP"/>
    </source>
</evidence>
<comment type="similarity">
    <text evidence="1">Belongs to the GASA family.</text>
</comment>
<proteinExistence type="inferred from homology"/>
<evidence type="ECO:0008006" key="5">
    <source>
        <dbReference type="Google" id="ProtNLM"/>
    </source>
</evidence>
<evidence type="ECO:0000313" key="3">
    <source>
        <dbReference type="EMBL" id="KAD5960975.1"/>
    </source>
</evidence>
<feature type="signal peptide" evidence="2">
    <location>
        <begin position="1"/>
        <end position="20"/>
    </location>
</feature>
<keyword evidence="2" id="KW-0732">Signal</keyword>
<dbReference type="EMBL" id="SZYD01000006">
    <property type="protein sequence ID" value="KAD5960975.1"/>
    <property type="molecule type" value="Genomic_DNA"/>
</dbReference>
<feature type="chain" id="PRO_5024380522" description="Gibberellin regulated protein" evidence="2">
    <location>
        <begin position="21"/>
        <end position="103"/>
    </location>
</feature>
<dbReference type="Pfam" id="PF02704">
    <property type="entry name" value="GASA"/>
    <property type="match status" value="1"/>
</dbReference>
<gene>
    <name evidence="3" type="ORF">E3N88_12448</name>
</gene>
<dbReference type="PANTHER" id="PTHR23201:SF103">
    <property type="entry name" value="GIBBERELLIN REGULATED PROTEIN"/>
    <property type="match status" value="1"/>
</dbReference>
<keyword evidence="4" id="KW-1185">Reference proteome</keyword>
<evidence type="ECO:0000313" key="4">
    <source>
        <dbReference type="Proteomes" id="UP000326396"/>
    </source>
</evidence>
<sequence length="103" mass="11204">MNHFRFSILLITTLLFFSSSIVIINSTITSMATSSSIGTFGFGCDEKCDNRCAKAGYKERCLKYCGICCEKCEGCVPSSPDADKAECPCYNDLKNSKGKGKCP</sequence>
<dbReference type="AlphaFoldDB" id="A0A5N6P6W0"/>
<accession>A0A5N6P6W0</accession>
<name>A0A5N6P6W0_9ASTR</name>
<protein>
    <recommendedName>
        <fullName evidence="5">Gibberellin regulated protein</fullName>
    </recommendedName>
</protein>
<organism evidence="3 4">
    <name type="scientific">Mikania micrantha</name>
    <name type="common">bitter vine</name>
    <dbReference type="NCBI Taxonomy" id="192012"/>
    <lineage>
        <taxon>Eukaryota</taxon>
        <taxon>Viridiplantae</taxon>
        <taxon>Streptophyta</taxon>
        <taxon>Embryophyta</taxon>
        <taxon>Tracheophyta</taxon>
        <taxon>Spermatophyta</taxon>
        <taxon>Magnoliopsida</taxon>
        <taxon>eudicotyledons</taxon>
        <taxon>Gunneridae</taxon>
        <taxon>Pentapetalae</taxon>
        <taxon>asterids</taxon>
        <taxon>campanulids</taxon>
        <taxon>Asterales</taxon>
        <taxon>Asteraceae</taxon>
        <taxon>Asteroideae</taxon>
        <taxon>Heliantheae alliance</taxon>
        <taxon>Eupatorieae</taxon>
        <taxon>Mikania</taxon>
    </lineage>
</organism>
<dbReference type="OrthoDB" id="847210at2759"/>
<dbReference type="PANTHER" id="PTHR23201">
    <property type="entry name" value="EXTENSIN, PROLINE-RICH PROTEIN"/>
    <property type="match status" value="1"/>
</dbReference>
<dbReference type="InterPro" id="IPR003854">
    <property type="entry name" value="GASA"/>
</dbReference>
<comment type="caution">
    <text evidence="3">The sequence shown here is derived from an EMBL/GenBank/DDBJ whole genome shotgun (WGS) entry which is preliminary data.</text>
</comment>
<evidence type="ECO:0000256" key="1">
    <source>
        <dbReference type="ARBA" id="ARBA00010582"/>
    </source>
</evidence>
<reference evidence="3 4" key="1">
    <citation type="submission" date="2019-05" db="EMBL/GenBank/DDBJ databases">
        <title>Mikania micrantha, genome provides insights into the molecular mechanism of rapid growth.</title>
        <authorList>
            <person name="Liu B."/>
        </authorList>
    </citation>
    <scope>NUCLEOTIDE SEQUENCE [LARGE SCALE GENOMIC DNA]</scope>
    <source>
        <strain evidence="3">NLD-2019</strain>
        <tissue evidence="3">Leaf</tissue>
    </source>
</reference>
<dbReference type="Proteomes" id="UP000326396">
    <property type="component" value="Linkage Group LG14"/>
</dbReference>